<protein>
    <submittedName>
        <fullName evidence="1">Uncharacterized protein</fullName>
    </submittedName>
</protein>
<dbReference type="EMBL" id="MHST01000022">
    <property type="protein sequence ID" value="OHA48274.1"/>
    <property type="molecule type" value="Genomic_DNA"/>
</dbReference>
<organism evidence="1 2">
    <name type="scientific">Terrybacteria sp. (strain RIFCSPHIGHO2_01_FULL_58_15)</name>
    <dbReference type="NCBI Taxonomy" id="1802363"/>
    <lineage>
        <taxon>Bacteria</taxon>
        <taxon>Candidatus Terryibacteriota</taxon>
    </lineage>
</organism>
<evidence type="ECO:0000313" key="2">
    <source>
        <dbReference type="Proteomes" id="UP000178690"/>
    </source>
</evidence>
<gene>
    <name evidence="1" type="ORF">A2682_01630</name>
</gene>
<accession>A0A1G2PIX2</accession>
<comment type="caution">
    <text evidence="1">The sequence shown here is derived from an EMBL/GenBank/DDBJ whole genome shotgun (WGS) entry which is preliminary data.</text>
</comment>
<dbReference type="AlphaFoldDB" id="A0A1G2PIX2"/>
<dbReference type="Proteomes" id="UP000178690">
    <property type="component" value="Unassembled WGS sequence"/>
</dbReference>
<dbReference type="STRING" id="1802363.A2682_01630"/>
<reference evidence="1 2" key="1">
    <citation type="journal article" date="2016" name="Nat. Commun.">
        <title>Thousands of microbial genomes shed light on interconnected biogeochemical processes in an aquifer system.</title>
        <authorList>
            <person name="Anantharaman K."/>
            <person name="Brown C.T."/>
            <person name="Hug L.A."/>
            <person name="Sharon I."/>
            <person name="Castelle C.J."/>
            <person name="Probst A.J."/>
            <person name="Thomas B.C."/>
            <person name="Singh A."/>
            <person name="Wilkins M.J."/>
            <person name="Karaoz U."/>
            <person name="Brodie E.L."/>
            <person name="Williams K.H."/>
            <person name="Hubbard S.S."/>
            <person name="Banfield J.F."/>
        </authorList>
    </citation>
    <scope>NUCLEOTIDE SEQUENCE [LARGE SCALE GENOMIC DNA]</scope>
    <source>
        <strain evidence="2">RIFCSPHIGHO2_01_FULL_58_15</strain>
    </source>
</reference>
<evidence type="ECO:0000313" key="1">
    <source>
        <dbReference type="EMBL" id="OHA48274.1"/>
    </source>
</evidence>
<name>A0A1G2PIX2_TERXR</name>
<proteinExistence type="predicted"/>
<sequence length="435" mass="50241">MRLATQKLARILRTHETTLEAFERAMERATGKTAVYDAIVEENDLLVRAVLEHLNFTIETKAEQIHEALMRKIRENDTALSEYLHRPACTTREGCETVIGLANTIAGKPKGFFLKREIAERLLRLNPPKNLLRELGLDSIDALLKEFSLEEIFPAVRFAEDRRWLNEVFFHPYASLTPEDFEQREVRVLVLPQRFREIGKQFSGKKLHHISHLKELGVIFVMPVAGDDHAAPPGATLEILTLVLHYLQEVPFYSRIFQRFAREPKTFAHHVMSALRGDVLPQIPDHGFTEGKFLIVQRYLAKEDPSDPRLFAPHMNPEASHWKAVEKKLDAFGVQHPELQVHFWKGLDFTGDFFPLDASEAEYLMHGVREETLISFDLIDNLISHNRNSPVLEKYLYHQQEALWNKLFATFLGEEQSEALVEEHIEQGFIELKPQ</sequence>